<evidence type="ECO:0000259" key="15">
    <source>
        <dbReference type="PROSITE" id="PS50880"/>
    </source>
</evidence>
<proteinExistence type="inferred from homology"/>
<dbReference type="FunFam" id="3.90.580.10:FF:000001">
    <property type="entry name" value="DNA primase"/>
    <property type="match status" value="1"/>
</dbReference>
<dbReference type="InterPro" id="IPR036977">
    <property type="entry name" value="DNA_primase_Znf_CHC2"/>
</dbReference>
<dbReference type="SUPFAM" id="SSF57783">
    <property type="entry name" value="Zinc beta-ribbon"/>
    <property type="match status" value="1"/>
</dbReference>
<evidence type="ECO:0000256" key="11">
    <source>
        <dbReference type="ARBA" id="ARBA00023163"/>
    </source>
</evidence>
<keyword evidence="1 12" id="KW-0240">DNA-directed RNA polymerase</keyword>
<dbReference type="PANTHER" id="PTHR30313:SF2">
    <property type="entry name" value="DNA PRIMASE"/>
    <property type="match status" value="1"/>
</dbReference>
<dbReference type="InterPro" id="IPR006295">
    <property type="entry name" value="DNA_primase_DnaG"/>
</dbReference>
<comment type="function">
    <text evidence="12 13">RNA polymerase that catalyzes the synthesis of short RNA molecules used as primers for DNA polymerase during DNA replication.</text>
</comment>
<accession>A0A1G2TVK9</accession>
<dbReference type="GO" id="GO:1990077">
    <property type="term" value="C:primosome complex"/>
    <property type="evidence" value="ECO:0007669"/>
    <property type="project" value="UniProtKB-KW"/>
</dbReference>
<dbReference type="EMBL" id="MHWA01000015">
    <property type="protein sequence ID" value="OHB01327.1"/>
    <property type="molecule type" value="Genomic_DNA"/>
</dbReference>
<comment type="catalytic activity">
    <reaction evidence="12">
        <text>ssDNA + n NTP = ssDNA/pppN(pN)n-1 hybrid + (n-1) diphosphate.</text>
        <dbReference type="EC" id="2.7.7.101"/>
    </reaction>
</comment>
<evidence type="ECO:0000256" key="5">
    <source>
        <dbReference type="ARBA" id="ARBA00022705"/>
    </source>
</evidence>
<dbReference type="HAMAP" id="MF_00974">
    <property type="entry name" value="DNA_primase_DnaG"/>
    <property type="match status" value="1"/>
</dbReference>
<dbReference type="InterPro" id="IPR030846">
    <property type="entry name" value="DnaG_bac"/>
</dbReference>
<dbReference type="GO" id="GO:0005737">
    <property type="term" value="C:cytoplasm"/>
    <property type="evidence" value="ECO:0007669"/>
    <property type="project" value="TreeGrafter"/>
</dbReference>
<dbReference type="PIRSF" id="PIRSF002811">
    <property type="entry name" value="DnaG"/>
    <property type="match status" value="1"/>
</dbReference>
<evidence type="ECO:0000256" key="6">
    <source>
        <dbReference type="ARBA" id="ARBA00022723"/>
    </source>
</evidence>
<dbReference type="SMART" id="SM00493">
    <property type="entry name" value="TOPRIM"/>
    <property type="match status" value="1"/>
</dbReference>
<dbReference type="SMART" id="SM00400">
    <property type="entry name" value="ZnF_CHCC"/>
    <property type="match status" value="1"/>
</dbReference>
<evidence type="ECO:0000256" key="13">
    <source>
        <dbReference type="PIRNR" id="PIRNR002811"/>
    </source>
</evidence>
<keyword evidence="8 12" id="KW-0862">Zinc</keyword>
<evidence type="ECO:0000256" key="14">
    <source>
        <dbReference type="PIRSR" id="PIRSR002811-1"/>
    </source>
</evidence>
<keyword evidence="11 12" id="KW-0804">Transcription</keyword>
<dbReference type="InterPro" id="IPR002694">
    <property type="entry name" value="Znf_CHC2"/>
</dbReference>
<evidence type="ECO:0000256" key="12">
    <source>
        <dbReference type="HAMAP-Rule" id="MF_00974"/>
    </source>
</evidence>
<dbReference type="GO" id="GO:0003899">
    <property type="term" value="F:DNA-directed RNA polymerase activity"/>
    <property type="evidence" value="ECO:0007669"/>
    <property type="project" value="UniProtKB-UniRule"/>
</dbReference>
<gene>
    <name evidence="12" type="primary">dnaG</name>
    <name evidence="16" type="ORF">A3A90_00425</name>
</gene>
<evidence type="ECO:0000256" key="4">
    <source>
        <dbReference type="ARBA" id="ARBA00022695"/>
    </source>
</evidence>
<dbReference type="EC" id="2.7.7.101" evidence="12"/>
<evidence type="ECO:0000256" key="10">
    <source>
        <dbReference type="ARBA" id="ARBA00023125"/>
    </source>
</evidence>
<dbReference type="CDD" id="cd03364">
    <property type="entry name" value="TOPRIM_DnaG_primases"/>
    <property type="match status" value="1"/>
</dbReference>
<comment type="similarity">
    <text evidence="12 13">Belongs to the DnaG primase family.</text>
</comment>
<dbReference type="GO" id="GO:0006269">
    <property type="term" value="P:DNA replication, synthesis of primer"/>
    <property type="evidence" value="ECO:0007669"/>
    <property type="project" value="UniProtKB-UniRule"/>
</dbReference>
<dbReference type="Pfam" id="PF08275">
    <property type="entry name" value="DNAG_N"/>
    <property type="match status" value="1"/>
</dbReference>
<evidence type="ECO:0000256" key="2">
    <source>
        <dbReference type="ARBA" id="ARBA00022515"/>
    </source>
</evidence>
<dbReference type="InterPro" id="IPR013264">
    <property type="entry name" value="DNAG_N"/>
</dbReference>
<dbReference type="Pfam" id="PF13155">
    <property type="entry name" value="Toprim_2"/>
    <property type="match status" value="1"/>
</dbReference>
<comment type="domain">
    <text evidence="12">Contains an N-terminal zinc-binding domain, a central core domain that contains the primase activity, and a C-terminal DnaB-binding domain.</text>
</comment>
<dbReference type="InterPro" id="IPR037068">
    <property type="entry name" value="DNA_primase_core_N_sf"/>
</dbReference>
<evidence type="ECO:0000313" key="16">
    <source>
        <dbReference type="EMBL" id="OHB01327.1"/>
    </source>
</evidence>
<protein>
    <recommendedName>
        <fullName evidence="12 13">DNA primase</fullName>
        <ecNumber evidence="12">2.7.7.101</ecNumber>
    </recommendedName>
</protein>
<dbReference type="Gene3D" id="3.40.1360.10">
    <property type="match status" value="1"/>
</dbReference>
<dbReference type="GO" id="GO:0000428">
    <property type="term" value="C:DNA-directed RNA polymerase complex"/>
    <property type="evidence" value="ECO:0007669"/>
    <property type="project" value="UniProtKB-KW"/>
</dbReference>
<dbReference type="PROSITE" id="PS50880">
    <property type="entry name" value="TOPRIM"/>
    <property type="match status" value="1"/>
</dbReference>
<keyword evidence="10 12" id="KW-0238">DNA-binding</keyword>
<dbReference type="Gene3D" id="3.90.580.10">
    <property type="entry name" value="Zinc finger, CHC2-type domain"/>
    <property type="match status" value="1"/>
</dbReference>
<keyword evidence="4 12" id="KW-0548">Nucleotidyltransferase</keyword>
<keyword evidence="7 12" id="KW-0863">Zinc-finger</keyword>
<evidence type="ECO:0000313" key="17">
    <source>
        <dbReference type="Proteomes" id="UP000178404"/>
    </source>
</evidence>
<keyword evidence="9" id="KW-0460">Magnesium</keyword>
<evidence type="ECO:0000256" key="1">
    <source>
        <dbReference type="ARBA" id="ARBA00022478"/>
    </source>
</evidence>
<organism evidence="16 17">
    <name type="scientific">Candidatus Zambryskibacteria bacterium RIFCSPLOWO2_01_FULL_35_19</name>
    <dbReference type="NCBI Taxonomy" id="1802757"/>
    <lineage>
        <taxon>Bacteria</taxon>
        <taxon>Candidatus Zambryskiibacteriota</taxon>
    </lineage>
</organism>
<dbReference type="GO" id="GO:0003677">
    <property type="term" value="F:DNA binding"/>
    <property type="evidence" value="ECO:0007669"/>
    <property type="project" value="UniProtKB-KW"/>
</dbReference>
<dbReference type="Pfam" id="PF01807">
    <property type="entry name" value="Zn_ribbon_DnaG"/>
    <property type="match status" value="1"/>
</dbReference>
<comment type="caution">
    <text evidence="16">The sequence shown here is derived from an EMBL/GenBank/DDBJ whole genome shotgun (WGS) entry which is preliminary data.</text>
</comment>
<evidence type="ECO:0000256" key="3">
    <source>
        <dbReference type="ARBA" id="ARBA00022679"/>
    </source>
</evidence>
<comment type="cofactor">
    <cofactor evidence="12 13 14">
        <name>Zn(2+)</name>
        <dbReference type="ChEBI" id="CHEBI:29105"/>
    </cofactor>
    <text evidence="12 13 14">Binds 1 zinc ion per monomer.</text>
</comment>
<dbReference type="GO" id="GO:0008270">
    <property type="term" value="F:zinc ion binding"/>
    <property type="evidence" value="ECO:0007669"/>
    <property type="project" value="UniProtKB-UniRule"/>
</dbReference>
<dbReference type="SUPFAM" id="SSF56731">
    <property type="entry name" value="DNA primase core"/>
    <property type="match status" value="1"/>
</dbReference>
<dbReference type="InterPro" id="IPR034151">
    <property type="entry name" value="TOPRIM_DnaG_bac"/>
</dbReference>
<keyword evidence="6 12" id="KW-0479">Metal-binding</keyword>
<keyword evidence="2 12" id="KW-0639">Primosome</keyword>
<keyword evidence="5 12" id="KW-0235">DNA replication</keyword>
<evidence type="ECO:0000256" key="7">
    <source>
        <dbReference type="ARBA" id="ARBA00022771"/>
    </source>
</evidence>
<comment type="subunit">
    <text evidence="12">Monomer. Interacts with DnaB.</text>
</comment>
<dbReference type="InterPro" id="IPR050219">
    <property type="entry name" value="DnaG_primase"/>
</dbReference>
<dbReference type="AlphaFoldDB" id="A0A1G2TVK9"/>
<dbReference type="Gene3D" id="3.90.980.10">
    <property type="entry name" value="DNA primase, catalytic core, N-terminal domain"/>
    <property type="match status" value="1"/>
</dbReference>
<name>A0A1G2TVK9_9BACT</name>
<feature type="zinc finger region" description="CHC2-type" evidence="12 14">
    <location>
        <begin position="35"/>
        <end position="59"/>
    </location>
</feature>
<sequence length="571" mass="65374">MSTNVEQIKEKLDIVDIISGYIKVEKAGINYKAKCPFHNEKTPSFFISPTRQSFYCFGCGEKGDIFSFVEKFEGLDFKGALETLASKAGVELKNFKQTNDVKGEKDKLFEIMEKATQIFEKQLIENKEALNVLKKRGVTNDSIAKWRLGFAKNEWRSLYDNLQNNFSKEEMLEAGLIKKTDNETNSGQIKYYDTFRDRIMFPINDSAGRVIAFSGRAIKDPSTGSEQENKIPKYLNSPETKLFYKSEALYGFDVAKNHIRKLDYTVLVEGQMDLLMSHQVGILNTVASSGTALTELHLKKIGKLSNRIIIAYDSDDSGEKASRRAAEMAMALGMEIKTVSLPEGEDPASIIKKDPAKWKKALKESQHFIDFSLNKALEEKEDRNITKEIIKNVLPLVSLIKSEIEKSIFVKKIALKMKVHEQDVLNDLKKIEKKEDPNKGEDPFKNYSKIVNLERILAGIIFLEEFNKSKKSKNLKEKWQQIVNKEKVEEILANFEKNKEALIFETEGYGEKGSLDEIAEDILKRLELKNLKTKLQKITIILDDKNLSKKDQKETKTDFNKIQKRIKELNN</sequence>
<dbReference type="PANTHER" id="PTHR30313">
    <property type="entry name" value="DNA PRIMASE"/>
    <property type="match status" value="1"/>
</dbReference>
<dbReference type="Proteomes" id="UP000178404">
    <property type="component" value="Unassembled WGS sequence"/>
</dbReference>
<dbReference type="InterPro" id="IPR006171">
    <property type="entry name" value="TOPRIM_dom"/>
</dbReference>
<evidence type="ECO:0000256" key="9">
    <source>
        <dbReference type="ARBA" id="ARBA00022842"/>
    </source>
</evidence>
<evidence type="ECO:0000256" key="8">
    <source>
        <dbReference type="ARBA" id="ARBA00022833"/>
    </source>
</evidence>
<reference evidence="16 17" key="1">
    <citation type="journal article" date="2016" name="Nat. Commun.">
        <title>Thousands of microbial genomes shed light on interconnected biogeochemical processes in an aquifer system.</title>
        <authorList>
            <person name="Anantharaman K."/>
            <person name="Brown C.T."/>
            <person name="Hug L.A."/>
            <person name="Sharon I."/>
            <person name="Castelle C.J."/>
            <person name="Probst A.J."/>
            <person name="Thomas B.C."/>
            <person name="Singh A."/>
            <person name="Wilkins M.J."/>
            <person name="Karaoz U."/>
            <person name="Brodie E.L."/>
            <person name="Williams K.H."/>
            <person name="Hubbard S.S."/>
            <person name="Banfield J.F."/>
        </authorList>
    </citation>
    <scope>NUCLEOTIDE SEQUENCE [LARGE SCALE GENOMIC DNA]</scope>
</reference>
<keyword evidence="3 12" id="KW-0808">Transferase</keyword>
<dbReference type="NCBIfam" id="TIGR01391">
    <property type="entry name" value="dnaG"/>
    <property type="match status" value="1"/>
</dbReference>
<feature type="domain" description="Toprim" evidence="15">
    <location>
        <begin position="263"/>
        <end position="344"/>
    </location>
</feature>